<dbReference type="SFLD" id="SFLDG01020">
    <property type="entry name" value="Terpene_Cyclase_Like_2"/>
    <property type="match status" value="1"/>
</dbReference>
<feature type="compositionally biased region" description="Pro residues" evidence="3">
    <location>
        <begin position="339"/>
        <end position="349"/>
    </location>
</feature>
<dbReference type="InterPro" id="IPR008949">
    <property type="entry name" value="Isoprenoid_synthase_dom_sf"/>
</dbReference>
<dbReference type="Pfam" id="PF19086">
    <property type="entry name" value="Terpene_syn_C_2"/>
    <property type="match status" value="1"/>
</dbReference>
<dbReference type="RefSeq" id="WP_311705734.1">
    <property type="nucleotide sequence ID" value="NZ_JAVREL010000010.1"/>
</dbReference>
<comment type="similarity">
    <text evidence="2">Belongs to the terpene synthase family.</text>
</comment>
<dbReference type="Proteomes" id="UP001183246">
    <property type="component" value="Unassembled WGS sequence"/>
</dbReference>
<dbReference type="SUPFAM" id="SSF48576">
    <property type="entry name" value="Terpenoid synthases"/>
    <property type="match status" value="1"/>
</dbReference>
<evidence type="ECO:0000313" key="4">
    <source>
        <dbReference type="EMBL" id="MDT0344602.1"/>
    </source>
</evidence>
<comment type="cofactor">
    <cofactor evidence="2">
        <name>Mg(2+)</name>
        <dbReference type="ChEBI" id="CHEBI:18420"/>
    </cofactor>
</comment>
<gene>
    <name evidence="4" type="ORF">RM590_18580</name>
</gene>
<evidence type="ECO:0000256" key="3">
    <source>
        <dbReference type="SAM" id="MobiDB-lite"/>
    </source>
</evidence>
<sequence>MPQDVRFALPFAARRGAGCDRARKRHIAWMRAHGLVNEPGVLRRYLDWRLTDLAASAYPEATGDDLHLVTDAVCLGFPLDDQFDGPLDRQPERAARLATELAAIPYRAPGAPPRLDLPLTRAYADLWRRSAAGMSPSWRQRAAGHLTRFFLAYLQEAQNRHLGTRLAEDAYVALRRQAVGTAPCFDLIERAGHFEIPPGAYWSRELQTLTRCAGDVIFLCNDVHSVEREEAQDDPHNLLLIRQRARSCSRAEATAQVVGLVAARVALFQTVAARLPALCVHWRLNARGAAAVERYADGLRAWMAANEWWGTASARYTPDGTPGPAVPRPVRLTGRAASPAPPASPAPVR</sequence>
<dbReference type="SFLD" id="SFLDS00005">
    <property type="entry name" value="Isoprenoid_Synthase_Type_I"/>
    <property type="match status" value="1"/>
</dbReference>
<feature type="region of interest" description="Disordered" evidence="3">
    <location>
        <begin position="315"/>
        <end position="349"/>
    </location>
</feature>
<organism evidence="4 5">
    <name type="scientific">Streptomyces litchfieldiae</name>
    <dbReference type="NCBI Taxonomy" id="3075543"/>
    <lineage>
        <taxon>Bacteria</taxon>
        <taxon>Bacillati</taxon>
        <taxon>Actinomycetota</taxon>
        <taxon>Actinomycetes</taxon>
        <taxon>Kitasatosporales</taxon>
        <taxon>Streptomycetaceae</taxon>
        <taxon>Streptomyces</taxon>
    </lineage>
</organism>
<accession>A0ABU2MSI4</accession>
<comment type="caution">
    <text evidence="4">The sequence shown here is derived from an EMBL/GenBank/DDBJ whole genome shotgun (WGS) entry which is preliminary data.</text>
</comment>
<name>A0ABU2MSI4_9ACTN</name>
<dbReference type="InterPro" id="IPR034686">
    <property type="entry name" value="Terpene_cyclase-like_2"/>
</dbReference>
<protein>
    <recommendedName>
        <fullName evidence="2">Terpene synthase</fullName>
        <ecNumber evidence="2">4.2.3.-</ecNumber>
    </recommendedName>
</protein>
<proteinExistence type="inferred from homology"/>
<keyword evidence="2" id="KW-0460">Magnesium</keyword>
<dbReference type="PANTHER" id="PTHR35201">
    <property type="entry name" value="TERPENE SYNTHASE"/>
    <property type="match status" value="1"/>
</dbReference>
<evidence type="ECO:0000256" key="2">
    <source>
        <dbReference type="RuleBase" id="RU366034"/>
    </source>
</evidence>
<evidence type="ECO:0000256" key="1">
    <source>
        <dbReference type="ARBA" id="ARBA00023239"/>
    </source>
</evidence>
<dbReference type="EC" id="4.2.3.-" evidence="2"/>
<dbReference type="Gene3D" id="1.10.600.10">
    <property type="entry name" value="Farnesyl Diphosphate Synthase"/>
    <property type="match status" value="1"/>
</dbReference>
<dbReference type="PANTHER" id="PTHR35201:SF4">
    <property type="entry name" value="BETA-PINACENE SYNTHASE-RELATED"/>
    <property type="match status" value="1"/>
</dbReference>
<keyword evidence="1 2" id="KW-0456">Lyase</keyword>
<evidence type="ECO:0000313" key="5">
    <source>
        <dbReference type="Proteomes" id="UP001183246"/>
    </source>
</evidence>
<keyword evidence="2" id="KW-0479">Metal-binding</keyword>
<dbReference type="EMBL" id="JAVREL010000010">
    <property type="protein sequence ID" value="MDT0344602.1"/>
    <property type="molecule type" value="Genomic_DNA"/>
</dbReference>
<reference evidence="5" key="1">
    <citation type="submission" date="2023-07" db="EMBL/GenBank/DDBJ databases">
        <title>30 novel species of actinomycetes from the DSMZ collection.</title>
        <authorList>
            <person name="Nouioui I."/>
        </authorList>
    </citation>
    <scope>NUCLEOTIDE SEQUENCE [LARGE SCALE GENOMIC DNA]</scope>
    <source>
        <strain evidence="5">DSM 44938</strain>
    </source>
</reference>
<keyword evidence="5" id="KW-1185">Reference proteome</keyword>